<name>A0A5N1IL02_9BACT</name>
<dbReference type="Proteomes" id="UP000326570">
    <property type="component" value="Unassembled WGS sequence"/>
</dbReference>
<reference evidence="3 4" key="1">
    <citation type="submission" date="2019-09" db="EMBL/GenBank/DDBJ databases">
        <title>Genome sequence of Adhaeribacter sp. M2.</title>
        <authorList>
            <person name="Srinivasan S."/>
        </authorList>
    </citation>
    <scope>NUCLEOTIDE SEQUENCE [LARGE SCALE GENOMIC DNA]</scope>
    <source>
        <strain evidence="3 4">M2</strain>
    </source>
</reference>
<dbReference type="EMBL" id="VTWT01000009">
    <property type="protein sequence ID" value="KAA9327361.1"/>
    <property type="molecule type" value="Genomic_DNA"/>
</dbReference>
<dbReference type="Pfam" id="PF18962">
    <property type="entry name" value="Por_Secre_tail"/>
    <property type="match status" value="1"/>
</dbReference>
<dbReference type="AlphaFoldDB" id="A0A5N1IL02"/>
<dbReference type="InterPro" id="IPR026444">
    <property type="entry name" value="Secre_tail"/>
</dbReference>
<feature type="chain" id="PRO_5025033914" evidence="1">
    <location>
        <begin position="25"/>
        <end position="552"/>
    </location>
</feature>
<feature type="signal peptide" evidence="1">
    <location>
        <begin position="1"/>
        <end position="24"/>
    </location>
</feature>
<comment type="caution">
    <text evidence="3">The sequence shown here is derived from an EMBL/GenBank/DDBJ whole genome shotgun (WGS) entry which is preliminary data.</text>
</comment>
<organism evidence="3 4">
    <name type="scientific">Adhaeribacter soli</name>
    <dbReference type="NCBI Taxonomy" id="2607655"/>
    <lineage>
        <taxon>Bacteria</taxon>
        <taxon>Pseudomonadati</taxon>
        <taxon>Bacteroidota</taxon>
        <taxon>Cytophagia</taxon>
        <taxon>Cytophagales</taxon>
        <taxon>Hymenobacteraceae</taxon>
        <taxon>Adhaeribacter</taxon>
    </lineage>
</organism>
<protein>
    <submittedName>
        <fullName evidence="3">T9SS type A sorting domain-containing protein</fullName>
    </submittedName>
</protein>
<keyword evidence="1" id="KW-0732">Signal</keyword>
<keyword evidence="4" id="KW-1185">Reference proteome</keyword>
<feature type="domain" description="Secretion system C-terminal sorting" evidence="2">
    <location>
        <begin position="476"/>
        <end position="545"/>
    </location>
</feature>
<gene>
    <name evidence="3" type="ORF">F0P94_15710</name>
</gene>
<evidence type="ECO:0000313" key="4">
    <source>
        <dbReference type="Proteomes" id="UP000326570"/>
    </source>
</evidence>
<dbReference type="NCBIfam" id="TIGR04183">
    <property type="entry name" value="Por_Secre_tail"/>
    <property type="match status" value="1"/>
</dbReference>
<evidence type="ECO:0000259" key="2">
    <source>
        <dbReference type="Pfam" id="PF18962"/>
    </source>
</evidence>
<proteinExistence type="predicted"/>
<evidence type="ECO:0000313" key="3">
    <source>
        <dbReference type="EMBL" id="KAA9327361.1"/>
    </source>
</evidence>
<sequence length="552" mass="60197">MQNPDKMKIKFTLLLLGISCSVFGQNQPAGTASATLDVSNIKPTILTGGDMFHVGNNYPTNFRPGFEVPRGSGKHSIMAGALWIGGGASTGNLHLSAQTYRQNGQVGYWPGPVATNQATQNTTYDKIWKVSKTQIQNHIQNYNRPGYTMPTDIATWPGNGNTANGEAARLAPFIDINNDGIYSPNLGDYPNIKGDQALYLIMNDKGNIKNPYSLPMNAEIHVMYYGFDDATNRPIYNTLFSQYRIINRGQTDLAGVYAGIWTDFDLGNPFDDYVGSDPATNRFFVYNGDNNDNDTTYSKQGVSLTTLGYGSIPPVQSVQFLDKPMSYFMTYEDSRNPTSGNPERTNEYYNYLHGIWKNGQILTYGNYGSNGANSPTSFMYSGTPGGSGWTESNLLSGTTYNANRPGDRRGVGSIGPFDLFSGQELSFTVAYTFSKDPSATNNIPVAAQDAVAVQNFFNNNLLASSKPVQVKETLKLYPNPASDLLLIQLPAKFAGKEAEIIITDNLGRNVLSSSTRSVSSNLNLNIASLSKGIYQVSVTSENHKATGILVKQ</sequence>
<accession>A0A5N1IL02</accession>
<evidence type="ECO:0000256" key="1">
    <source>
        <dbReference type="SAM" id="SignalP"/>
    </source>
</evidence>